<organism evidence="1 2">
    <name type="scientific">Thalassospira lucentensis</name>
    <dbReference type="NCBI Taxonomy" id="168935"/>
    <lineage>
        <taxon>Bacteria</taxon>
        <taxon>Pseudomonadati</taxon>
        <taxon>Pseudomonadota</taxon>
        <taxon>Alphaproteobacteria</taxon>
        <taxon>Rhodospirillales</taxon>
        <taxon>Thalassospiraceae</taxon>
        <taxon>Thalassospira</taxon>
    </lineage>
</organism>
<reference evidence="1 2" key="1">
    <citation type="submission" date="2015-12" db="EMBL/GenBank/DDBJ databases">
        <title>Genome sequence of Thalassospira lucentensis MCCC 1A02072.</title>
        <authorList>
            <person name="Lu L."/>
            <person name="Lai Q."/>
            <person name="Shao Z."/>
            <person name="Qian P."/>
        </authorList>
    </citation>
    <scope>NUCLEOTIDE SEQUENCE [LARGE SCALE GENOMIC DNA]</scope>
    <source>
        <strain evidence="1 2">MCCC 1A02072</strain>
    </source>
</reference>
<dbReference type="OrthoDB" id="7350752at2"/>
<comment type="caution">
    <text evidence="1">The sequence shown here is derived from an EMBL/GenBank/DDBJ whole genome shotgun (WGS) entry which is preliminary data.</text>
</comment>
<gene>
    <name evidence="1" type="ORF">AUP42_20910</name>
</gene>
<evidence type="ECO:0000313" key="1">
    <source>
        <dbReference type="EMBL" id="KZB63524.1"/>
    </source>
</evidence>
<evidence type="ECO:0008006" key="3">
    <source>
        <dbReference type="Google" id="ProtNLM"/>
    </source>
</evidence>
<accession>A0A154L3U5</accession>
<protein>
    <recommendedName>
        <fullName evidence="3">Flagellar protein FlgN</fullName>
    </recommendedName>
</protein>
<sequence length="140" mass="15770">MTAMALALPNDSDAVTQIIARLEELLDVEWRILEQGQYDLLPDITAEKTLLEDALKSELRAQKQIDPENPLAGQIINFELVRSLRNKLDRNNIRLMAKRDACLKRIRAGWAATAGDQATSYDRDGDLHGKSTRAILNLKM</sequence>
<dbReference type="Proteomes" id="UP000076335">
    <property type="component" value="Unassembled WGS sequence"/>
</dbReference>
<dbReference type="AlphaFoldDB" id="A0A154L3U5"/>
<proteinExistence type="predicted"/>
<dbReference type="RefSeq" id="WP_062952240.1">
    <property type="nucleotide sequence ID" value="NZ_CP136684.1"/>
</dbReference>
<name>A0A154L3U5_9PROT</name>
<evidence type="ECO:0000313" key="2">
    <source>
        <dbReference type="Proteomes" id="UP000076335"/>
    </source>
</evidence>
<dbReference type="EMBL" id="LPVY01000014">
    <property type="protein sequence ID" value="KZB63524.1"/>
    <property type="molecule type" value="Genomic_DNA"/>
</dbReference>